<dbReference type="Pfam" id="PF13307">
    <property type="entry name" value="Helicase_C_2"/>
    <property type="match status" value="1"/>
</dbReference>
<reference evidence="14" key="1">
    <citation type="submission" date="2020-10" db="EMBL/GenBank/DDBJ databases">
        <title>Taxonomic study of unclassified bacteria belonging to the class Ktedonobacteria.</title>
        <authorList>
            <person name="Yabe S."/>
            <person name="Wang C.M."/>
            <person name="Zheng Y."/>
            <person name="Sakai Y."/>
            <person name="Cavaletti L."/>
            <person name="Monciardini P."/>
            <person name="Donadio S."/>
        </authorList>
    </citation>
    <scope>NUCLEOTIDE SEQUENCE</scope>
    <source>
        <strain evidence="14">SOSP1-1</strain>
    </source>
</reference>
<dbReference type="SMART" id="SM00491">
    <property type="entry name" value="HELICc2"/>
    <property type="match status" value="1"/>
</dbReference>
<evidence type="ECO:0000256" key="11">
    <source>
        <dbReference type="SAM" id="MobiDB-lite"/>
    </source>
</evidence>
<evidence type="ECO:0000256" key="3">
    <source>
        <dbReference type="ARBA" id="ARBA00022801"/>
    </source>
</evidence>
<dbReference type="Gene3D" id="3.40.50.300">
    <property type="entry name" value="P-loop containing nucleotide triphosphate hydrolases"/>
    <property type="match status" value="2"/>
</dbReference>
<dbReference type="Proteomes" id="UP000612362">
    <property type="component" value="Unassembled WGS sequence"/>
</dbReference>
<dbReference type="EMBL" id="BNJF01000001">
    <property type="protein sequence ID" value="GHO44982.1"/>
    <property type="molecule type" value="Genomic_DNA"/>
</dbReference>
<evidence type="ECO:0000256" key="7">
    <source>
        <dbReference type="ARBA" id="ARBA00023014"/>
    </source>
</evidence>
<dbReference type="PROSITE" id="PS51193">
    <property type="entry name" value="HELICASE_ATP_BIND_2"/>
    <property type="match status" value="1"/>
</dbReference>
<evidence type="ECO:0000256" key="1">
    <source>
        <dbReference type="ARBA" id="ARBA00022723"/>
    </source>
</evidence>
<keyword evidence="15" id="KW-1185">Reference proteome</keyword>
<dbReference type="AlphaFoldDB" id="A0A8J3MQJ5"/>
<evidence type="ECO:0000259" key="13">
    <source>
        <dbReference type="PROSITE" id="PS51193"/>
    </source>
</evidence>
<feature type="compositionally biased region" description="Polar residues" evidence="11">
    <location>
        <begin position="285"/>
        <end position="316"/>
    </location>
</feature>
<comment type="caution">
    <text evidence="14">The sequence shown here is derived from an EMBL/GenBank/DDBJ whole genome shotgun (WGS) entry which is preliminary data.</text>
</comment>
<keyword evidence="5" id="KW-0067">ATP-binding</keyword>
<keyword evidence="2" id="KW-0547">Nucleotide-binding</keyword>
<dbReference type="GO" id="GO:0003678">
    <property type="term" value="F:DNA helicase activity"/>
    <property type="evidence" value="ECO:0007669"/>
    <property type="project" value="InterPro"/>
</dbReference>
<keyword evidence="1" id="KW-0479">Metal-binding</keyword>
<keyword evidence="4" id="KW-0347">Helicase</keyword>
<dbReference type="SUPFAM" id="SSF52540">
    <property type="entry name" value="P-loop containing nucleoside triphosphate hydrolases"/>
    <property type="match status" value="1"/>
</dbReference>
<feature type="domain" description="Protein kinase" evidence="12">
    <location>
        <begin position="12"/>
        <end position="262"/>
    </location>
</feature>
<evidence type="ECO:0000313" key="15">
    <source>
        <dbReference type="Proteomes" id="UP000612362"/>
    </source>
</evidence>
<dbReference type="InterPro" id="IPR014001">
    <property type="entry name" value="Helicase_ATP-bd"/>
</dbReference>
<evidence type="ECO:0000256" key="10">
    <source>
        <dbReference type="ARBA" id="ARBA00038058"/>
    </source>
</evidence>
<protein>
    <recommendedName>
        <fullName evidence="16">DinG family ATP-dependent helicase YoaA</fullName>
    </recommendedName>
</protein>
<evidence type="ECO:0008006" key="16">
    <source>
        <dbReference type="Google" id="ProtNLM"/>
    </source>
</evidence>
<dbReference type="GO" id="GO:0004672">
    <property type="term" value="F:protein kinase activity"/>
    <property type="evidence" value="ECO:0007669"/>
    <property type="project" value="InterPro"/>
</dbReference>
<dbReference type="InterPro" id="IPR045028">
    <property type="entry name" value="DinG/Rad3-like"/>
</dbReference>
<evidence type="ECO:0000259" key="12">
    <source>
        <dbReference type="PROSITE" id="PS50011"/>
    </source>
</evidence>
<keyword evidence="7" id="KW-0411">Iron-sulfur</keyword>
<dbReference type="InterPro" id="IPR011009">
    <property type="entry name" value="Kinase-like_dom_sf"/>
</dbReference>
<dbReference type="GO" id="GO:0016818">
    <property type="term" value="F:hydrolase activity, acting on acid anhydrides, in phosphorus-containing anhydrides"/>
    <property type="evidence" value="ECO:0007669"/>
    <property type="project" value="InterPro"/>
</dbReference>
<evidence type="ECO:0000256" key="4">
    <source>
        <dbReference type="ARBA" id="ARBA00022806"/>
    </source>
</evidence>
<dbReference type="CDD" id="cd14014">
    <property type="entry name" value="STKc_PknB_like"/>
    <property type="match status" value="1"/>
</dbReference>
<sequence length="1038" mass="117139">MSEVELQQIGSYPITATLRTSQASTTYLSKQRKKTLLIKKFHTPLRDEQAQTAFLTRARQLKKLINRHIIRTVEAGFDEEHPYLVMNYQPGQSLHEKFPPTQQYQPTDIRLILSTTASALHYAHVLHTIHGNLHPSSLLLTEQNDILLSDFALRLSTEEPNSGFEREALPYMAPEYLHGTPFEASDQYSLAVMVYELLCGRRPYEASEREELLRQQEETTFPMPSTLNSHISPYIEHVLVRALAREPLERFGHIQSFADNYIRALMHQPIRETAPLVAPAPVAVTQSSVTTQEPEPTKPSVKSQPSEAPTSTSGLQITRRKQTEEEARIEAATTASKKQPPEALHHSLLPTTMESTPPEVSEDQQSVSLPDNAETARLYRQITSDLCQGGALSRRLPGYEERPAQVEMARTVARALSLNIPAIIEAGTGTGKSLAYLLPVVRSNKVAIVSTANKALQEQLFYKDIPFIQQHIHPFEAALVKGVSNYLCIDRMENERIGMQFYTKNDKFQRLLDIVNDPDDESFTGDFETLDFQLPPDIRGRVATDSDQCAWSKCTYFSDCYVRQMRERAERAQVIVVNHTLLLLDAAMGGFLLPERDVIILDEAHHLEEEATRSFTITISPGQIQTLLAQRMLKDHSQVSLQDDAFRAAQNMWLHLEQFADLGFKGRLNLEEPMEEGLRLASALSDLADSMRKQRPKDMPEKENQLYDKLLKRAQNLAESVRTVFSVAEPDKFVYYIERADGGGRGSAQLQVSASPLDVTNWLKERLFNKCNVICTSATLATVNMGASKGENSAANFHYFRHRVGLDAEERPEVQESILPLAFDYESNALLYLPRHLPAPTFGNGSEDYMLAIAREMYSLVKRSQGRAFLLFSSKRMLDYAYDIMSPHLEFPLLKQGDMTRLELTRRFRQEKGSVLFGLKSFWEGVDIAGDALSLVVIDKLPFDPPDDPVHEARVAHMKANGENWFGTYVLPQAVLRLKQGIGRLLRTRSDTGVMAILDTRLHTKGYGRLVINALPPAQRTSSLRDVTTFFDEHTSTG</sequence>
<evidence type="ECO:0000256" key="8">
    <source>
        <dbReference type="ARBA" id="ARBA00023125"/>
    </source>
</evidence>
<dbReference type="Pfam" id="PF00069">
    <property type="entry name" value="Pkinase"/>
    <property type="match status" value="1"/>
</dbReference>
<dbReference type="SMART" id="SM00220">
    <property type="entry name" value="S_TKc"/>
    <property type="match status" value="1"/>
</dbReference>
<evidence type="ECO:0000256" key="2">
    <source>
        <dbReference type="ARBA" id="ARBA00022741"/>
    </source>
</evidence>
<evidence type="ECO:0000256" key="6">
    <source>
        <dbReference type="ARBA" id="ARBA00023004"/>
    </source>
</evidence>
<dbReference type="GO" id="GO:0005524">
    <property type="term" value="F:ATP binding"/>
    <property type="evidence" value="ECO:0007669"/>
    <property type="project" value="UniProtKB-KW"/>
</dbReference>
<evidence type="ECO:0000256" key="5">
    <source>
        <dbReference type="ARBA" id="ARBA00022840"/>
    </source>
</evidence>
<dbReference type="SMART" id="SM00487">
    <property type="entry name" value="DEXDc"/>
    <property type="match status" value="1"/>
</dbReference>
<dbReference type="InterPro" id="IPR000719">
    <property type="entry name" value="Prot_kinase_dom"/>
</dbReference>
<dbReference type="SUPFAM" id="SSF56112">
    <property type="entry name" value="Protein kinase-like (PK-like)"/>
    <property type="match status" value="1"/>
</dbReference>
<feature type="domain" description="Helicase ATP-binding" evidence="13">
    <location>
        <begin position="391"/>
        <end position="682"/>
    </location>
</feature>
<dbReference type="InterPro" id="IPR014013">
    <property type="entry name" value="Helic_SF1/SF2_ATP-bd_DinG/Rad3"/>
</dbReference>
<keyword evidence="8" id="KW-0238">DNA-binding</keyword>
<keyword evidence="6" id="KW-0408">Iron</keyword>
<evidence type="ECO:0000256" key="9">
    <source>
        <dbReference type="ARBA" id="ARBA00023235"/>
    </source>
</evidence>
<accession>A0A8J3MQJ5</accession>
<dbReference type="Gene3D" id="1.10.510.10">
    <property type="entry name" value="Transferase(Phosphotransferase) domain 1"/>
    <property type="match status" value="1"/>
</dbReference>
<organism evidence="14 15">
    <name type="scientific">Ktedonospora formicarum</name>
    <dbReference type="NCBI Taxonomy" id="2778364"/>
    <lineage>
        <taxon>Bacteria</taxon>
        <taxon>Bacillati</taxon>
        <taxon>Chloroflexota</taxon>
        <taxon>Ktedonobacteria</taxon>
        <taxon>Ktedonobacterales</taxon>
        <taxon>Ktedonobacteraceae</taxon>
        <taxon>Ktedonospora</taxon>
    </lineage>
</organism>
<dbReference type="GO" id="GO:0051536">
    <property type="term" value="F:iron-sulfur cluster binding"/>
    <property type="evidence" value="ECO:0007669"/>
    <property type="project" value="UniProtKB-KW"/>
</dbReference>
<dbReference type="PROSITE" id="PS50011">
    <property type="entry name" value="PROTEIN_KINASE_DOM"/>
    <property type="match status" value="1"/>
</dbReference>
<proteinExistence type="inferred from homology"/>
<keyword evidence="9" id="KW-0413">Isomerase</keyword>
<evidence type="ECO:0000313" key="14">
    <source>
        <dbReference type="EMBL" id="GHO44982.1"/>
    </source>
</evidence>
<comment type="similarity">
    <text evidence="10">Belongs to the helicase family. DinG subfamily.</text>
</comment>
<dbReference type="Pfam" id="PF06733">
    <property type="entry name" value="DEAD_2"/>
    <property type="match status" value="1"/>
</dbReference>
<dbReference type="InterPro" id="IPR027417">
    <property type="entry name" value="P-loop_NTPase"/>
</dbReference>
<dbReference type="GO" id="GO:0046872">
    <property type="term" value="F:metal ion binding"/>
    <property type="evidence" value="ECO:0007669"/>
    <property type="project" value="UniProtKB-KW"/>
</dbReference>
<name>A0A8J3MQJ5_9CHLR</name>
<dbReference type="PANTHER" id="PTHR11472">
    <property type="entry name" value="DNA REPAIR DEAD HELICASE RAD3/XP-D SUBFAMILY MEMBER"/>
    <property type="match status" value="1"/>
</dbReference>
<dbReference type="RefSeq" id="WP_220194343.1">
    <property type="nucleotide sequence ID" value="NZ_BNJF01000001.1"/>
</dbReference>
<dbReference type="PANTHER" id="PTHR11472:SF34">
    <property type="entry name" value="REGULATOR OF TELOMERE ELONGATION HELICASE 1"/>
    <property type="match status" value="1"/>
</dbReference>
<dbReference type="InterPro" id="IPR010614">
    <property type="entry name" value="RAD3-like_helicase_DEAD"/>
</dbReference>
<feature type="region of interest" description="Disordered" evidence="11">
    <location>
        <begin position="285"/>
        <end position="369"/>
    </location>
</feature>
<dbReference type="GO" id="GO:0006139">
    <property type="term" value="P:nucleobase-containing compound metabolic process"/>
    <property type="evidence" value="ECO:0007669"/>
    <property type="project" value="InterPro"/>
</dbReference>
<dbReference type="InterPro" id="IPR006555">
    <property type="entry name" value="ATP-dep_Helicase_C"/>
</dbReference>
<gene>
    <name evidence="14" type="ORF">KSX_31450</name>
</gene>
<keyword evidence="3" id="KW-0378">Hydrolase</keyword>
<dbReference type="GO" id="GO:0003677">
    <property type="term" value="F:DNA binding"/>
    <property type="evidence" value="ECO:0007669"/>
    <property type="project" value="UniProtKB-KW"/>
</dbReference>